<keyword evidence="1" id="KW-0328">Glycosyltransferase</keyword>
<name>A0A1U7HW90_9CHRO</name>
<dbReference type="GO" id="GO:0016757">
    <property type="term" value="F:glycosyltransferase activity"/>
    <property type="evidence" value="ECO:0007669"/>
    <property type="project" value="UniProtKB-KW"/>
</dbReference>
<dbReference type="AlphaFoldDB" id="A0A1U7HW90"/>
<sequence length="403" mass="44687">MFSQKEIAYIRSAQAIRDRCGVLFDLAREDRLEHFRCDLTQLRPAADYVIEVMREDYPDLQIPFHSRWRHFEAGRSRLTQLDRELAKLTPLAKAQAKFDLAIVSVLLDAGAGATWQYHEPGTNLVFRRSEGLAVASFQMFCQGTFSSHSDKLQADALGLQKLTEDVLAAGFQLSHQNPLVGLPGRLNLLRRLGQTIVGHPQLFGNDHPRPGGLVNYLLTKASHGQIAAETVFSAVLEGLGDIWTGRLTIDGINLGDVWCHSALSHNRLVPFHKLSQWLTYSLLEPLQELGLEITGLDTLTGLPEYRNGGLCLDLGLLQPKHPNLLHQAHKVDSEVIVEWRALTVILLDYIAATIREELGMDAQALPLVKVLQGGTWSAGRKIAAHLRSDGVPPIQIDSDGTVF</sequence>
<dbReference type="EMBL" id="MRCC01000005">
    <property type="protein sequence ID" value="OKH27860.1"/>
    <property type="molecule type" value="Genomic_DNA"/>
</dbReference>
<proteinExistence type="predicted"/>
<dbReference type="RefSeq" id="WP_073548939.1">
    <property type="nucleotide sequence ID" value="NZ_CAWMVK010000039.1"/>
</dbReference>
<comment type="caution">
    <text evidence="1">The sequence shown here is derived from an EMBL/GenBank/DDBJ whole genome shotgun (WGS) entry which is preliminary data.</text>
</comment>
<keyword evidence="1" id="KW-0808">Transferase</keyword>
<dbReference type="Proteomes" id="UP000185984">
    <property type="component" value="Unassembled WGS sequence"/>
</dbReference>
<dbReference type="OrthoDB" id="9779699at2"/>
<dbReference type="STRING" id="247279.NIES1031_07030"/>
<reference evidence="1 2" key="1">
    <citation type="submission" date="2016-11" db="EMBL/GenBank/DDBJ databases">
        <title>Draft Genome Sequences of Nine Cyanobacterial Strains from Diverse Habitats.</title>
        <authorList>
            <person name="Zhu T."/>
            <person name="Hou S."/>
            <person name="Lu X."/>
            <person name="Hess W.R."/>
        </authorList>
    </citation>
    <scope>NUCLEOTIDE SEQUENCE [LARGE SCALE GENOMIC DNA]</scope>
    <source>
        <strain evidence="1 2">5.2 s.c.1</strain>
    </source>
</reference>
<dbReference type="InterPro" id="IPR012469">
    <property type="entry name" value="DUF1688"/>
</dbReference>
<organism evidence="1 2">
    <name type="scientific">Chroogloeocystis siderophila 5.2 s.c.1</name>
    <dbReference type="NCBI Taxonomy" id="247279"/>
    <lineage>
        <taxon>Bacteria</taxon>
        <taxon>Bacillati</taxon>
        <taxon>Cyanobacteriota</taxon>
        <taxon>Cyanophyceae</taxon>
        <taxon>Oscillatoriophycideae</taxon>
        <taxon>Chroococcales</taxon>
        <taxon>Chroococcaceae</taxon>
        <taxon>Chroogloeocystis</taxon>
    </lineage>
</organism>
<dbReference type="PANTHER" id="PTHR31687">
    <property type="match status" value="1"/>
</dbReference>
<dbReference type="PANTHER" id="PTHR31687:SF3">
    <property type="entry name" value="PROTEIN URG3"/>
    <property type="match status" value="1"/>
</dbReference>
<gene>
    <name evidence="1" type="ORF">NIES1031_07030</name>
</gene>
<evidence type="ECO:0000313" key="1">
    <source>
        <dbReference type="EMBL" id="OKH27860.1"/>
    </source>
</evidence>
<dbReference type="Pfam" id="PF07958">
    <property type="entry name" value="DUF1688"/>
    <property type="match status" value="1"/>
</dbReference>
<protein>
    <submittedName>
        <fullName evidence="1">Uracil phosphoribosyltransferase</fullName>
    </submittedName>
</protein>
<accession>A0A1U7HW90</accession>
<keyword evidence="2" id="KW-1185">Reference proteome</keyword>
<evidence type="ECO:0000313" key="2">
    <source>
        <dbReference type="Proteomes" id="UP000185984"/>
    </source>
</evidence>